<keyword evidence="4" id="KW-0694">RNA-binding</keyword>
<evidence type="ECO:0000256" key="2">
    <source>
        <dbReference type="ARBA" id="ARBA00006680"/>
    </source>
</evidence>
<dbReference type="EMBL" id="CALZ01000128">
    <property type="protein sequence ID" value="CCK84274.1"/>
    <property type="molecule type" value="Genomic_DNA"/>
</dbReference>
<evidence type="ECO:0000256" key="6">
    <source>
        <dbReference type="ARBA" id="ARBA00031720"/>
    </source>
</evidence>
<keyword evidence="5" id="KW-0051">Antiviral defense</keyword>
<dbReference type="Pfam" id="PF03787">
    <property type="entry name" value="RAMPs"/>
    <property type="match status" value="1"/>
</dbReference>
<dbReference type="AlphaFoldDB" id="K0NQN2"/>
<proteinExistence type="inferred from homology"/>
<gene>
    <name evidence="8" type="ORF">BN146_08575</name>
</gene>
<dbReference type="RefSeq" id="WP_009558434.1">
    <property type="nucleotide sequence ID" value="NZ_CALZ01000128.1"/>
</dbReference>
<organism evidence="8 9">
    <name type="scientific">Lactobacillus equicursoris 66c</name>
    <dbReference type="NCBI Taxonomy" id="872326"/>
    <lineage>
        <taxon>Bacteria</taxon>
        <taxon>Bacillati</taxon>
        <taxon>Bacillota</taxon>
        <taxon>Bacilli</taxon>
        <taxon>Lactobacillales</taxon>
        <taxon>Lactobacillaceae</taxon>
        <taxon>Lactobacillus</taxon>
    </lineage>
</organism>
<dbReference type="InterPro" id="IPR010173">
    <property type="entry name" value="CRISPR-assoc_Csm5"/>
</dbReference>
<evidence type="ECO:0000256" key="3">
    <source>
        <dbReference type="ARBA" id="ARBA00016113"/>
    </source>
</evidence>
<dbReference type="GO" id="GO:0051607">
    <property type="term" value="P:defense response to virus"/>
    <property type="evidence" value="ECO:0007669"/>
    <property type="project" value="UniProtKB-KW"/>
</dbReference>
<name>K0NQN2_9LACO</name>
<dbReference type="GO" id="GO:0003723">
    <property type="term" value="F:RNA binding"/>
    <property type="evidence" value="ECO:0007669"/>
    <property type="project" value="UniProtKB-KW"/>
</dbReference>
<evidence type="ECO:0000313" key="9">
    <source>
        <dbReference type="Proteomes" id="UP000009325"/>
    </source>
</evidence>
<reference evidence="8 9" key="1">
    <citation type="submission" date="2012-08" db="EMBL/GenBank/DDBJ databases">
        <title>Draft Genome Sequences of Lactobacillus equicursoris CIP 110162T, isolated from thoroughbred racehorse feces and Lactobacillus sp. CRBIP 24.137 isolated from urine of human.</title>
        <authorList>
            <person name="Cousin S."/>
            <person name="Loux V."/>
            <person name="Ma L."/>
            <person name="Creno S."/>
            <person name="Clermont D."/>
            <person name="Bizet C."/>
            <person name="Bouchier C."/>
        </authorList>
    </citation>
    <scope>NUCLEOTIDE SEQUENCE [LARGE SCALE GENOMIC DNA]</scope>
    <source>
        <strain evidence="8 9">66c</strain>
    </source>
</reference>
<evidence type="ECO:0000256" key="5">
    <source>
        <dbReference type="ARBA" id="ARBA00023118"/>
    </source>
</evidence>
<evidence type="ECO:0000256" key="1">
    <source>
        <dbReference type="ARBA" id="ARBA00003088"/>
    </source>
</evidence>
<dbReference type="OrthoDB" id="24360at2"/>
<comment type="function">
    <text evidence="1">This subunit might be involved in maturation of a crRNA intermediate to its mature form.</text>
</comment>
<dbReference type="InterPro" id="IPR005537">
    <property type="entry name" value="RAMP_III_fam"/>
</dbReference>
<comment type="similarity">
    <text evidence="2">Belongs to the CRISPR-associated Csm5 family.</text>
</comment>
<feature type="domain" description="CRISPR type III-associated protein" evidence="7">
    <location>
        <begin position="10"/>
        <end position="234"/>
    </location>
</feature>
<sequence length="334" mass="38854">MDNYHVFEFKLTTLAPVFIGSGDKYTSKQYIYENGSYYFPDFMKLYQKLSKNPRDVQAFENYLLTPKGNQRKMRLTEFLNSINFDDRDLGGYKVKATGFETDKRPDSLNDIAQFIKDPYGYPYIPGTSLKGAIKTILINTYFKGQEIPWGGKDDIFNEIRVADSAPFEKEQLVICQKWDFNLTKEPKPLPLTRECLKPHSKATIQIVTTSSRAAGLIASLRDYADDFYKQYQRRFLGQLPAEYEQDYFNHVIYLGGGTGLWTKADYSRINIEEVRRHTPVRTKMKGNGVYKLTKAKNDSFKIKRNGQIEQRQLIQNRDNLFEMGKCVFKVNEKK</sequence>
<dbReference type="NCBIfam" id="TIGR01899">
    <property type="entry name" value="cas_TM1807_csm5"/>
    <property type="match status" value="1"/>
</dbReference>
<dbReference type="Proteomes" id="UP000009325">
    <property type="component" value="Unassembled WGS sequence"/>
</dbReference>
<dbReference type="PANTHER" id="PTHR38007">
    <property type="entry name" value="CRISPR SYSTEM CMS PROTEIN CSM5"/>
    <property type="match status" value="1"/>
</dbReference>
<accession>K0NQN2</accession>
<evidence type="ECO:0000256" key="4">
    <source>
        <dbReference type="ARBA" id="ARBA00022884"/>
    </source>
</evidence>
<protein>
    <recommendedName>
        <fullName evidence="3">CRISPR system Cms protein Csm5</fullName>
    </recommendedName>
    <alternativeName>
        <fullName evidence="6">CRISPR type III A-associated protein Csm5</fullName>
    </alternativeName>
</protein>
<evidence type="ECO:0000259" key="7">
    <source>
        <dbReference type="Pfam" id="PF03787"/>
    </source>
</evidence>
<evidence type="ECO:0000313" key="8">
    <source>
        <dbReference type="EMBL" id="CCK84274.1"/>
    </source>
</evidence>
<dbReference type="PANTHER" id="PTHR38007:SF1">
    <property type="entry name" value="CRISPR SYSTEM CMS PROTEIN CSM5"/>
    <property type="match status" value="1"/>
</dbReference>
<comment type="caution">
    <text evidence="8">The sequence shown here is derived from an EMBL/GenBank/DDBJ whole genome shotgun (WGS) entry which is preliminary data.</text>
</comment>